<sequence length="172" mass="19529">MMMLLDNTNSIGRLPSSELWDKLRCNNPVRLLRDGEMLPLRPLAGSKTSVTTPLLLQVIPCHWQQFVMFNHDMRRPPSPSCKSPSRKSMRELLSCSVHELVREAQESRRTKARTKNCTGGLVLVLLRHGKLSGCMTLEAATEYFSGAQEKEVKGTAEQVLKIRASARHFWRL</sequence>
<evidence type="ECO:0000313" key="1">
    <source>
        <dbReference type="EMBL" id="TVU08634.1"/>
    </source>
</evidence>
<comment type="caution">
    <text evidence="1">The sequence shown here is derived from an EMBL/GenBank/DDBJ whole genome shotgun (WGS) entry which is preliminary data.</text>
</comment>
<accession>A0A5J9TB98</accession>
<dbReference type="Proteomes" id="UP000324897">
    <property type="component" value="Chromosome 3"/>
</dbReference>
<dbReference type="OrthoDB" id="695279at2759"/>
<name>A0A5J9TB98_9POAL</name>
<proteinExistence type="predicted"/>
<dbReference type="Gramene" id="TVU08634">
    <property type="protein sequence ID" value="TVU08634"/>
    <property type="gene ID" value="EJB05_42045"/>
</dbReference>
<protein>
    <submittedName>
        <fullName evidence="1">Uncharacterized protein</fullName>
    </submittedName>
</protein>
<keyword evidence="2" id="KW-1185">Reference proteome</keyword>
<dbReference type="AlphaFoldDB" id="A0A5J9TB98"/>
<reference evidence="1 2" key="1">
    <citation type="journal article" date="2019" name="Sci. Rep.">
        <title>A high-quality genome of Eragrostis curvula grass provides insights into Poaceae evolution and supports new strategies to enhance forage quality.</title>
        <authorList>
            <person name="Carballo J."/>
            <person name="Santos B.A.C.M."/>
            <person name="Zappacosta D."/>
            <person name="Garbus I."/>
            <person name="Selva J.P."/>
            <person name="Gallo C.A."/>
            <person name="Diaz A."/>
            <person name="Albertini E."/>
            <person name="Caccamo M."/>
            <person name="Echenique V."/>
        </authorList>
    </citation>
    <scope>NUCLEOTIDE SEQUENCE [LARGE SCALE GENOMIC DNA]</scope>
    <source>
        <strain evidence="2">cv. Victoria</strain>
        <tissue evidence="1">Leaf</tissue>
    </source>
</reference>
<dbReference type="EMBL" id="RWGY01000039">
    <property type="protein sequence ID" value="TVU08634.1"/>
    <property type="molecule type" value="Genomic_DNA"/>
</dbReference>
<organism evidence="1 2">
    <name type="scientific">Eragrostis curvula</name>
    <name type="common">weeping love grass</name>
    <dbReference type="NCBI Taxonomy" id="38414"/>
    <lineage>
        <taxon>Eukaryota</taxon>
        <taxon>Viridiplantae</taxon>
        <taxon>Streptophyta</taxon>
        <taxon>Embryophyta</taxon>
        <taxon>Tracheophyta</taxon>
        <taxon>Spermatophyta</taxon>
        <taxon>Magnoliopsida</taxon>
        <taxon>Liliopsida</taxon>
        <taxon>Poales</taxon>
        <taxon>Poaceae</taxon>
        <taxon>PACMAD clade</taxon>
        <taxon>Chloridoideae</taxon>
        <taxon>Eragrostideae</taxon>
        <taxon>Eragrostidinae</taxon>
        <taxon>Eragrostis</taxon>
    </lineage>
</organism>
<feature type="non-terminal residue" evidence="1">
    <location>
        <position position="1"/>
    </location>
</feature>
<evidence type="ECO:0000313" key="2">
    <source>
        <dbReference type="Proteomes" id="UP000324897"/>
    </source>
</evidence>
<gene>
    <name evidence="1" type="ORF">EJB05_42045</name>
</gene>